<dbReference type="Pfam" id="PF10250">
    <property type="entry name" value="O-FucT"/>
    <property type="match status" value="1"/>
</dbReference>
<dbReference type="PANTHER" id="PTHR31288:SF5">
    <property type="entry name" value="PROTEIN MANNAN SYNTHESIS-RELATED 1"/>
    <property type="match status" value="1"/>
</dbReference>
<dbReference type="InterPro" id="IPR024709">
    <property type="entry name" value="FucosylTrfase_pln"/>
</dbReference>
<evidence type="ECO:0000256" key="1">
    <source>
        <dbReference type="ARBA" id="ARBA00007737"/>
    </source>
</evidence>
<evidence type="ECO:0000256" key="2">
    <source>
        <dbReference type="ARBA" id="ARBA00022676"/>
    </source>
</evidence>
<keyword evidence="4" id="KW-0294">Fucose metabolism</keyword>
<comment type="caution">
    <text evidence="7">The sequence shown here is derived from an EMBL/GenBank/DDBJ whole genome shotgun (WGS) entry which is preliminary data.</text>
</comment>
<dbReference type="Proteomes" id="UP001291926">
    <property type="component" value="Unassembled WGS sequence"/>
</dbReference>
<dbReference type="InterPro" id="IPR019378">
    <property type="entry name" value="GDP-Fuc_O-FucTrfase"/>
</dbReference>
<organism evidence="7 8">
    <name type="scientific">Penstemon davidsonii</name>
    <dbReference type="NCBI Taxonomy" id="160366"/>
    <lineage>
        <taxon>Eukaryota</taxon>
        <taxon>Viridiplantae</taxon>
        <taxon>Streptophyta</taxon>
        <taxon>Embryophyta</taxon>
        <taxon>Tracheophyta</taxon>
        <taxon>Spermatophyta</taxon>
        <taxon>Magnoliopsida</taxon>
        <taxon>eudicotyledons</taxon>
        <taxon>Gunneridae</taxon>
        <taxon>Pentapetalae</taxon>
        <taxon>asterids</taxon>
        <taxon>lamiids</taxon>
        <taxon>Lamiales</taxon>
        <taxon>Plantaginaceae</taxon>
        <taxon>Cheloneae</taxon>
        <taxon>Penstemon</taxon>
    </lineage>
</organism>
<comment type="similarity">
    <text evidence="1">Belongs to the glycosyltransferase GT106 family.</text>
</comment>
<keyword evidence="8" id="KW-1185">Reference proteome</keyword>
<reference evidence="7 8" key="1">
    <citation type="journal article" date="2023" name="bioRxiv">
        <title>Genome report: Whole genome sequence and annotation of Penstemon davidsonii.</title>
        <authorList>
            <person name="Ostevik K.L."/>
            <person name="Alabady M."/>
            <person name="Zhang M."/>
            <person name="Rausher M.D."/>
        </authorList>
    </citation>
    <scope>NUCLEOTIDE SEQUENCE [LARGE SCALE GENOMIC DNA]</scope>
    <source>
        <strain evidence="7">DNT005</strain>
        <tissue evidence="7">Whole leaf</tissue>
    </source>
</reference>
<evidence type="ECO:0000256" key="4">
    <source>
        <dbReference type="ARBA" id="ARBA00023253"/>
    </source>
</evidence>
<evidence type="ECO:0000313" key="7">
    <source>
        <dbReference type="EMBL" id="KAK4483760.1"/>
    </source>
</evidence>
<evidence type="ECO:0000256" key="5">
    <source>
        <dbReference type="ARBA" id="ARBA00023277"/>
    </source>
</evidence>
<evidence type="ECO:0000313" key="8">
    <source>
        <dbReference type="Proteomes" id="UP001291926"/>
    </source>
</evidence>
<keyword evidence="5" id="KW-0119">Carbohydrate metabolism</keyword>
<gene>
    <name evidence="7" type="ORF">RD792_010962</name>
</gene>
<accession>A0ABR0D448</accession>
<keyword evidence="3" id="KW-0808">Transferase</keyword>
<proteinExistence type="inferred from homology"/>
<protein>
    <recommendedName>
        <fullName evidence="6">O-fucosyltransferase family protein</fullName>
    </recommendedName>
</protein>
<evidence type="ECO:0000256" key="6">
    <source>
        <dbReference type="ARBA" id="ARBA00030350"/>
    </source>
</evidence>
<dbReference type="PANTHER" id="PTHR31288">
    <property type="entry name" value="O-FUCOSYLTRANSFERASE FAMILY PROTEIN"/>
    <property type="match status" value="1"/>
</dbReference>
<evidence type="ECO:0000256" key="3">
    <source>
        <dbReference type="ARBA" id="ARBA00022679"/>
    </source>
</evidence>
<keyword evidence="2" id="KW-0328">Glycosyltransferase</keyword>
<sequence>MGIDLRQVMAAILTFSMFVMLGNMIKRDHIDPLLEPLPVTSKVQYEVLKVSKPGMMKLSGIEYGPWKQQNEPIKPCWKMPSSKGKNQKSSGYVFVSLTHGPEYHALQIANAVIVARLLGATLALPDIRGTKLGEKRNFGEIYDVNKFITSLNGIVRVDKNPPTESSNEKLPIVQVPNKVSEQFVASNIKPIFQNKRNLKIVTYFNSSTKEKMTSTLNSYQCLAMFQSLKLQPELQELVDSMVGTLRSLSQKTRCRFIAVDLRVDVLEKKGCQESDFASKRCYKAEEIGDFLKKIGFHRDTTIYLTQTGWHSRLNGLRDVFPNTFTKDAIIPADEKAKFVDSESRDYEKFIDFYMCTQGDAFIPVFPSRFYEGVVGERIALGKTQIFIPSKKISTSADDYIPPYIAKKTHFAHSCFC</sequence>
<name>A0ABR0D448_9LAMI</name>
<dbReference type="EMBL" id="JAYDYQ010002534">
    <property type="protein sequence ID" value="KAK4483760.1"/>
    <property type="molecule type" value="Genomic_DNA"/>
</dbReference>